<feature type="domain" description="Deacetylase sirtuin-type" evidence="9">
    <location>
        <begin position="1"/>
        <end position="283"/>
    </location>
</feature>
<proteinExistence type="inferred from homology"/>
<evidence type="ECO:0000256" key="5">
    <source>
        <dbReference type="ARBA" id="ARBA00035014"/>
    </source>
</evidence>
<dbReference type="InterPro" id="IPR041486">
    <property type="entry name" value="ThsA_STALD"/>
</dbReference>
<evidence type="ECO:0000256" key="2">
    <source>
        <dbReference type="ARBA" id="ARBA00023027"/>
    </source>
</evidence>
<dbReference type="OrthoDB" id="1688888at2"/>
<dbReference type="SUPFAM" id="SSF52467">
    <property type="entry name" value="DHS-like NAD/FAD-binding domain"/>
    <property type="match status" value="1"/>
</dbReference>
<dbReference type="PROSITE" id="PS50305">
    <property type="entry name" value="SIRTUIN"/>
    <property type="match status" value="1"/>
</dbReference>
<dbReference type="Pfam" id="PF18185">
    <property type="entry name" value="STALD"/>
    <property type="match status" value="1"/>
</dbReference>
<protein>
    <recommendedName>
        <fullName evidence="6">NAD(+) hydrolase ThsA</fullName>
        <ecNumber evidence="4">3.2.2.5</ecNumber>
    </recommendedName>
</protein>
<dbReference type="EMBL" id="NIQC01000019">
    <property type="protein sequence ID" value="OWZ83377.1"/>
    <property type="molecule type" value="Genomic_DNA"/>
</dbReference>
<dbReference type="CDD" id="cd01406">
    <property type="entry name" value="SIR2-like"/>
    <property type="match status" value="1"/>
</dbReference>
<evidence type="ECO:0000313" key="10">
    <source>
        <dbReference type="EMBL" id="OWZ83377.1"/>
    </source>
</evidence>
<dbReference type="GO" id="GO:0003953">
    <property type="term" value="F:NAD+ nucleosidase activity"/>
    <property type="evidence" value="ECO:0007669"/>
    <property type="project" value="UniProtKB-EC"/>
</dbReference>
<organism evidence="10 11">
    <name type="scientific">Natranaerobius trueperi</name>
    <dbReference type="NCBI Taxonomy" id="759412"/>
    <lineage>
        <taxon>Bacteria</taxon>
        <taxon>Bacillati</taxon>
        <taxon>Bacillota</taxon>
        <taxon>Clostridia</taxon>
        <taxon>Natranaerobiales</taxon>
        <taxon>Natranaerobiaceae</taxon>
        <taxon>Natranaerobius</taxon>
    </lineage>
</organism>
<comment type="caution">
    <text evidence="10">The sequence shown here is derived from an EMBL/GenBank/DDBJ whole genome shotgun (WGS) entry which is preliminary data.</text>
</comment>
<evidence type="ECO:0000256" key="6">
    <source>
        <dbReference type="ARBA" id="ARBA00035033"/>
    </source>
</evidence>
<comment type="caution">
    <text evidence="8">Lacks conserved residue(s) required for the propagation of feature annotation.</text>
</comment>
<dbReference type="InterPro" id="IPR029035">
    <property type="entry name" value="DHS-like_NAD/FAD-binding_dom"/>
</dbReference>
<dbReference type="InterPro" id="IPR026590">
    <property type="entry name" value="Ssirtuin_cat_dom"/>
</dbReference>
<keyword evidence="1" id="KW-0378">Hydrolase</keyword>
<dbReference type="RefSeq" id="WP_089023896.1">
    <property type="nucleotide sequence ID" value="NZ_NIQC01000019.1"/>
</dbReference>
<comment type="catalytic activity">
    <reaction evidence="7">
        <text>NAD(+) + H2O = ADP-D-ribose + nicotinamide + H(+)</text>
        <dbReference type="Rhea" id="RHEA:16301"/>
        <dbReference type="ChEBI" id="CHEBI:15377"/>
        <dbReference type="ChEBI" id="CHEBI:15378"/>
        <dbReference type="ChEBI" id="CHEBI:17154"/>
        <dbReference type="ChEBI" id="CHEBI:57540"/>
        <dbReference type="ChEBI" id="CHEBI:57967"/>
        <dbReference type="EC" id="3.2.2.5"/>
    </reaction>
    <physiologicalReaction direction="left-to-right" evidence="7">
        <dbReference type="Rhea" id="RHEA:16302"/>
    </physiologicalReaction>
</comment>
<dbReference type="GO" id="GO:0051607">
    <property type="term" value="P:defense response to virus"/>
    <property type="evidence" value="ECO:0007669"/>
    <property type="project" value="UniProtKB-KW"/>
</dbReference>
<dbReference type="AlphaFoldDB" id="A0A226BZ42"/>
<comment type="similarity">
    <text evidence="5">Belongs to the soluble Thoeris ThsA family.</text>
</comment>
<accession>A0A226BZ42</accession>
<evidence type="ECO:0000256" key="8">
    <source>
        <dbReference type="PROSITE-ProRule" id="PRU00236"/>
    </source>
</evidence>
<evidence type="ECO:0000256" key="4">
    <source>
        <dbReference type="ARBA" id="ARBA00034327"/>
    </source>
</evidence>
<evidence type="ECO:0000256" key="1">
    <source>
        <dbReference type="ARBA" id="ARBA00022801"/>
    </source>
</evidence>
<dbReference type="Proteomes" id="UP000214588">
    <property type="component" value="Unassembled WGS sequence"/>
</dbReference>
<dbReference type="EC" id="3.2.2.5" evidence="4"/>
<evidence type="ECO:0000256" key="3">
    <source>
        <dbReference type="ARBA" id="ARBA00023118"/>
    </source>
</evidence>
<keyword evidence="2" id="KW-0520">NAD</keyword>
<keyword evidence="3" id="KW-0051">Antiviral defense</keyword>
<dbReference type="Pfam" id="PF13289">
    <property type="entry name" value="SIR2_2"/>
    <property type="match status" value="1"/>
</dbReference>
<evidence type="ECO:0000259" key="9">
    <source>
        <dbReference type="PROSITE" id="PS50305"/>
    </source>
</evidence>
<evidence type="ECO:0000313" key="11">
    <source>
        <dbReference type="Proteomes" id="UP000214588"/>
    </source>
</evidence>
<reference evidence="10 11" key="1">
    <citation type="submission" date="2017-06" db="EMBL/GenBank/DDBJ databases">
        <title>Draft Genome Sequence of Natranaerobius trueperi halophilic, alkalithermophilic bacteria from soda lakes.</title>
        <authorList>
            <person name="Zhao B."/>
        </authorList>
    </citation>
    <scope>NUCLEOTIDE SEQUENCE [LARGE SCALE GENOMIC DNA]</scope>
    <source>
        <strain evidence="10 11">DSM 18760</strain>
    </source>
</reference>
<evidence type="ECO:0000256" key="7">
    <source>
        <dbReference type="ARBA" id="ARBA00047575"/>
    </source>
</evidence>
<name>A0A226BZ42_9FIRM</name>
<sequence length="478" mass="55366">MVATIKEFEKDFLKAIRDGNAAIFAGAGLSRPSGYLDWRSLLKEIADDLGLDIDKEEDLIAVAQYHYNEKGQNRNKINQKILEEFTKEVKSNENLDILTRLPIQTYWTTNYDTLIEDSIEDKNRKPDIKITQENLALNVSDRDAIIYKMHGDVRTPENAVVTKDDYETFNLNRQLFSTNLQGDLISKTFLFIGFSFEDPNLAYILSRIRILLGENRRDHYCFFKKVQPTDYKNDEDYKYDLIKQELKCNDLKRYSINAILVDDYSEITEILRGIEFKTKLKNIFISGSAEEYGIFEKYDATNFMYNMSKELISQDFRVISGFGIGVGSYIINGALEEIYDSKFKKIDDYLTLKPFPQVSSSHKDLKELWTEYRKNLIYESGVAIFIFGNKKNDTGIINAAGVFEEFEIAKEYNKIIIPIGSTGYAAKEILQEVKSNLDKYWYLKDSIQILENESNGQKLINEIINILSHVLSYNIEIK</sequence>
<keyword evidence="11" id="KW-1185">Reference proteome</keyword>
<gene>
    <name evidence="10" type="ORF">CDO51_08730</name>
</gene>